<dbReference type="Proteomes" id="UP000271162">
    <property type="component" value="Unassembled WGS sequence"/>
</dbReference>
<evidence type="ECO:0000313" key="2">
    <source>
        <dbReference type="Proteomes" id="UP000271162"/>
    </source>
</evidence>
<gene>
    <name evidence="1" type="ORF">NBR_LOCUS1776</name>
</gene>
<dbReference type="InterPro" id="IPR000884">
    <property type="entry name" value="TSP1_rpt"/>
</dbReference>
<dbReference type="PANTHER" id="PTHR31507">
    <property type="entry name" value="PROTEIN CBG15923"/>
    <property type="match status" value="1"/>
</dbReference>
<accession>A0A3P7A6F7</accession>
<proteinExistence type="predicted"/>
<keyword evidence="2" id="KW-1185">Reference proteome</keyword>
<dbReference type="PROSITE" id="PS50092">
    <property type="entry name" value="TSP1"/>
    <property type="match status" value="1"/>
</dbReference>
<dbReference type="EMBL" id="UYSL01001602">
    <property type="protein sequence ID" value="VDL65365.1"/>
    <property type="molecule type" value="Genomic_DNA"/>
</dbReference>
<reference evidence="1 2" key="1">
    <citation type="submission" date="2018-11" db="EMBL/GenBank/DDBJ databases">
        <authorList>
            <consortium name="Pathogen Informatics"/>
        </authorList>
    </citation>
    <scope>NUCLEOTIDE SEQUENCE [LARGE SCALE GENOMIC DNA]</scope>
</reference>
<organism evidence="1 2">
    <name type="scientific">Nippostrongylus brasiliensis</name>
    <name type="common">Rat hookworm</name>
    <dbReference type="NCBI Taxonomy" id="27835"/>
    <lineage>
        <taxon>Eukaryota</taxon>
        <taxon>Metazoa</taxon>
        <taxon>Ecdysozoa</taxon>
        <taxon>Nematoda</taxon>
        <taxon>Chromadorea</taxon>
        <taxon>Rhabditida</taxon>
        <taxon>Rhabditina</taxon>
        <taxon>Rhabditomorpha</taxon>
        <taxon>Strongyloidea</taxon>
        <taxon>Heligmosomidae</taxon>
        <taxon>Nippostrongylus</taxon>
    </lineage>
</organism>
<dbReference type="AlphaFoldDB" id="A0A3P7A6F7"/>
<name>A0A3P7A6F7_NIPBR</name>
<evidence type="ECO:0000313" key="1">
    <source>
        <dbReference type="EMBL" id="VDL65365.1"/>
    </source>
</evidence>
<protein>
    <submittedName>
        <fullName evidence="1">Uncharacterized protein</fullName>
    </submittedName>
</protein>
<dbReference type="PANTHER" id="PTHR31507:SF3">
    <property type="entry name" value="TIL DOMAIN-CONTAINING PROTEIN"/>
    <property type="match status" value="1"/>
</dbReference>
<sequence length="123" mass="13226">MSSAARALSTGIERSLTSTISPNCPLGTWTAWKEVLQCNEECGSCGSRILRRTCASECPCSGPSKIEERCNIQVCDYPKPSCCPPFKLMMMAGEFVCGPQEEAVAAGFIAKAKKNLTNISQLV</sequence>